<dbReference type="Proteomes" id="UP000325081">
    <property type="component" value="Unassembled WGS sequence"/>
</dbReference>
<gene>
    <name evidence="2" type="ORF">STAS_17258</name>
</gene>
<name>A0A5A7Q6J5_STRAF</name>
<protein>
    <submittedName>
        <fullName evidence="2">Disease resistance protein</fullName>
    </submittedName>
</protein>
<comment type="caution">
    <text evidence="2">The sequence shown here is derived from an EMBL/GenBank/DDBJ whole genome shotgun (WGS) entry which is preliminary data.</text>
</comment>
<proteinExistence type="predicted"/>
<evidence type="ECO:0000256" key="1">
    <source>
        <dbReference type="SAM" id="MobiDB-lite"/>
    </source>
</evidence>
<keyword evidence="3" id="KW-1185">Reference proteome</keyword>
<reference evidence="3" key="1">
    <citation type="journal article" date="2019" name="Curr. Biol.">
        <title>Genome Sequence of Striga asiatica Provides Insight into the Evolution of Plant Parasitism.</title>
        <authorList>
            <person name="Yoshida S."/>
            <person name="Kim S."/>
            <person name="Wafula E.K."/>
            <person name="Tanskanen J."/>
            <person name="Kim Y.M."/>
            <person name="Honaas L."/>
            <person name="Yang Z."/>
            <person name="Spallek T."/>
            <person name="Conn C.E."/>
            <person name="Ichihashi Y."/>
            <person name="Cheong K."/>
            <person name="Cui S."/>
            <person name="Der J.P."/>
            <person name="Gundlach H."/>
            <person name="Jiao Y."/>
            <person name="Hori C."/>
            <person name="Ishida J.K."/>
            <person name="Kasahara H."/>
            <person name="Kiba T."/>
            <person name="Kim M.S."/>
            <person name="Koo N."/>
            <person name="Laohavisit A."/>
            <person name="Lee Y.H."/>
            <person name="Lumba S."/>
            <person name="McCourt P."/>
            <person name="Mortimer J.C."/>
            <person name="Mutuku J.M."/>
            <person name="Nomura T."/>
            <person name="Sasaki-Sekimoto Y."/>
            <person name="Seto Y."/>
            <person name="Wang Y."/>
            <person name="Wakatake T."/>
            <person name="Sakakibara H."/>
            <person name="Demura T."/>
            <person name="Yamaguchi S."/>
            <person name="Yoneyama K."/>
            <person name="Manabe R.I."/>
            <person name="Nelson D.C."/>
            <person name="Schulman A.H."/>
            <person name="Timko M.P."/>
            <person name="dePamphilis C.W."/>
            <person name="Choi D."/>
            <person name="Shirasu K."/>
        </authorList>
    </citation>
    <scope>NUCLEOTIDE SEQUENCE [LARGE SCALE GENOMIC DNA]</scope>
    <source>
        <strain evidence="3">cv. UVA1</strain>
    </source>
</reference>
<organism evidence="2 3">
    <name type="scientific">Striga asiatica</name>
    <name type="common">Asiatic witchweed</name>
    <name type="synonym">Buchnera asiatica</name>
    <dbReference type="NCBI Taxonomy" id="4170"/>
    <lineage>
        <taxon>Eukaryota</taxon>
        <taxon>Viridiplantae</taxon>
        <taxon>Streptophyta</taxon>
        <taxon>Embryophyta</taxon>
        <taxon>Tracheophyta</taxon>
        <taxon>Spermatophyta</taxon>
        <taxon>Magnoliopsida</taxon>
        <taxon>eudicotyledons</taxon>
        <taxon>Gunneridae</taxon>
        <taxon>Pentapetalae</taxon>
        <taxon>asterids</taxon>
        <taxon>lamiids</taxon>
        <taxon>Lamiales</taxon>
        <taxon>Orobanchaceae</taxon>
        <taxon>Buchnereae</taxon>
        <taxon>Striga</taxon>
    </lineage>
</organism>
<dbReference type="EMBL" id="BKCP01005927">
    <property type="protein sequence ID" value="GER40566.1"/>
    <property type="molecule type" value="Genomic_DNA"/>
</dbReference>
<feature type="compositionally biased region" description="Low complexity" evidence="1">
    <location>
        <begin position="305"/>
        <end position="318"/>
    </location>
</feature>
<accession>A0A5A7Q6J5</accession>
<evidence type="ECO:0000313" key="2">
    <source>
        <dbReference type="EMBL" id="GER40566.1"/>
    </source>
</evidence>
<evidence type="ECO:0000313" key="3">
    <source>
        <dbReference type="Proteomes" id="UP000325081"/>
    </source>
</evidence>
<feature type="region of interest" description="Disordered" evidence="1">
    <location>
        <begin position="288"/>
        <end position="351"/>
    </location>
</feature>
<dbReference type="AlphaFoldDB" id="A0A5A7Q6J5"/>
<feature type="compositionally biased region" description="Polar residues" evidence="1">
    <location>
        <begin position="342"/>
        <end position="351"/>
    </location>
</feature>
<sequence length="351" mass="38742">MHAFFTLTAQLTHSRCIRRRIGRGGRSSRRRRLLHRILRRARRRFLVHRRRLRLRLRRSRSLLLLLHNRRNPRGVAANPGEIGADLIQIQESTAGFRRDVPPELAEHASLEIVRIAAAEEISAIGVRGGSPGGVRPILAVHARWRDRLQSCRGIRLHHRPATPVSARLKFVVPATSPFVNLCNSNLISSDCEQSATPTRICPFVNHLPDDKDHLSDGPLPSARLKALHAPTSLLLPSGSFCFLPDRNEVNMDINMPDASNLNFDDDGDDGNGDDDLLGYGHADLGFGGVRKNSSPQPPHAAVINSGASPSPSSASTSSARRKLRTSPLCRKPQLTPSHRPPESNTPFDPKP</sequence>